<keyword evidence="3" id="KW-1185">Reference proteome</keyword>
<sequence>MTPSESSVQDITGRKGASMKSISNSNEVMYEDAPADVAEAVADAEKNNLFMSLDEVLARSKKERITLNVDSDVVSYFRRYAKEHGAKYQTLMNEVLRGSVEKQLLTK</sequence>
<proteinExistence type="predicted"/>
<evidence type="ECO:0008006" key="4">
    <source>
        <dbReference type="Google" id="ProtNLM"/>
    </source>
</evidence>
<gene>
    <name evidence="2" type="ORF">DDE84_04770</name>
</gene>
<accession>A0A5N6S2X1</accession>
<name>A0A5N6S2X1_9BIFI</name>
<evidence type="ECO:0000313" key="2">
    <source>
        <dbReference type="EMBL" id="KAE8128771.1"/>
    </source>
</evidence>
<dbReference type="Proteomes" id="UP000325415">
    <property type="component" value="Unassembled WGS sequence"/>
</dbReference>
<dbReference type="Pfam" id="PF14384">
    <property type="entry name" value="BrnA_antitoxin"/>
    <property type="match status" value="1"/>
</dbReference>
<feature type="region of interest" description="Disordered" evidence="1">
    <location>
        <begin position="1"/>
        <end position="23"/>
    </location>
</feature>
<evidence type="ECO:0000256" key="1">
    <source>
        <dbReference type="SAM" id="MobiDB-lite"/>
    </source>
</evidence>
<feature type="compositionally biased region" description="Polar residues" evidence="1">
    <location>
        <begin position="1"/>
        <end position="10"/>
    </location>
</feature>
<comment type="caution">
    <text evidence="2">The sequence shown here is derived from an EMBL/GenBank/DDBJ whole genome shotgun (WGS) entry which is preliminary data.</text>
</comment>
<evidence type="ECO:0000313" key="3">
    <source>
        <dbReference type="Proteomes" id="UP000325415"/>
    </source>
</evidence>
<reference evidence="2 3" key="1">
    <citation type="submission" date="2018-04" db="EMBL/GenBank/DDBJ databases">
        <authorList>
            <person name="Eckel V.P."/>
            <person name="Vogel R.F."/>
        </authorList>
    </citation>
    <scope>NUCLEOTIDE SEQUENCE [LARGE SCALE GENOMIC DNA]</scope>
    <source>
        <strain evidence="3">TMW 2.1764</strain>
    </source>
</reference>
<protein>
    <recommendedName>
        <fullName evidence="4">Antitoxin</fullName>
    </recommendedName>
</protein>
<dbReference type="AlphaFoldDB" id="A0A5N6S2X1"/>
<organism evidence="2 3">
    <name type="scientific">Bifidobacterium tibiigranuli</name>
    <dbReference type="NCBI Taxonomy" id="2172043"/>
    <lineage>
        <taxon>Bacteria</taxon>
        <taxon>Bacillati</taxon>
        <taxon>Actinomycetota</taxon>
        <taxon>Actinomycetes</taxon>
        <taxon>Bifidobacteriales</taxon>
        <taxon>Bifidobacteriaceae</taxon>
        <taxon>Bifidobacterium</taxon>
    </lineage>
</organism>
<dbReference type="InterPro" id="IPR025528">
    <property type="entry name" value="BrnA_antitoxin"/>
</dbReference>
<dbReference type="EMBL" id="QDAG01000004">
    <property type="protein sequence ID" value="KAE8128771.1"/>
    <property type="molecule type" value="Genomic_DNA"/>
</dbReference>